<evidence type="ECO:0000256" key="3">
    <source>
        <dbReference type="ARBA" id="ARBA00022842"/>
    </source>
</evidence>
<dbReference type="GO" id="GO:0016052">
    <property type="term" value="P:carbohydrate catabolic process"/>
    <property type="evidence" value="ECO:0007669"/>
    <property type="project" value="TreeGrafter"/>
</dbReference>
<evidence type="ECO:0000259" key="4">
    <source>
        <dbReference type="SMART" id="SM00922"/>
    </source>
</evidence>
<evidence type="ECO:0000256" key="2">
    <source>
        <dbReference type="ARBA" id="ARBA00022723"/>
    </source>
</evidence>
<dbReference type="SFLD" id="SFLDS00001">
    <property type="entry name" value="Enolase"/>
    <property type="match status" value="1"/>
</dbReference>
<dbReference type="GO" id="GO:0016836">
    <property type="term" value="F:hydro-lyase activity"/>
    <property type="evidence" value="ECO:0007669"/>
    <property type="project" value="TreeGrafter"/>
</dbReference>
<dbReference type="Gene3D" id="3.20.20.120">
    <property type="entry name" value="Enolase-like C-terminal domain"/>
    <property type="match status" value="1"/>
</dbReference>
<protein>
    <recommendedName>
        <fullName evidence="4">Mandelate racemase/muconate lactonizing enzyme C-terminal domain-containing protein</fullName>
    </recommendedName>
</protein>
<dbReference type="Gene3D" id="3.30.390.10">
    <property type="entry name" value="Enolase-like, N-terminal domain"/>
    <property type="match status" value="1"/>
</dbReference>
<reference evidence="5 6" key="1">
    <citation type="submission" date="2021-04" db="EMBL/GenBank/DDBJ databases">
        <title>Complete genome sequence of Stygiolobus sp. KN-1.</title>
        <authorList>
            <person name="Nakamura K."/>
            <person name="Sakai H."/>
            <person name="Kurosawa N."/>
        </authorList>
    </citation>
    <scope>NUCLEOTIDE SEQUENCE [LARGE SCALE GENOMIC DNA]</scope>
    <source>
        <strain evidence="5 6">KN-1</strain>
    </source>
</reference>
<proteinExistence type="predicted"/>
<keyword evidence="3" id="KW-0460">Magnesium</keyword>
<dbReference type="InterPro" id="IPR013342">
    <property type="entry name" value="Mandelate_racemase_C"/>
</dbReference>
<sequence length="381" mass="42612">MKVSVFHLSIPFLTDPPSDWTEQWAVQLYVKVEEWGERGWGETLVAGSGIIGAYSSVITELIKPFLEGDTVSSPYELESLLEKIMFSAGNCGVVTGAISSVEMAIWGLRAKKMGVPLADLFGGRSRGSVKVYGSFPRFSRIEDVLRVTEAVRERGLNFIKLHQPPSTVLETIKAIREKYREMKVAVDLNSPFDLNGAKEFVNKVSRYEIEWVEEPLYPPNDYYALEKLTRASPVPIAAGENEYTLHGFRALLESGVSYLQPDIAKIGGVSKFLKVLELASSYHVKVAPHDRPDRSPVSLIYTLNLASARGEIEVVEYPITDFPTDLFPSVPVFKGGYVVPPENVEVREEAIAKYPYTSKVRILHFSDLEGKLIKSWYDNNP</sequence>
<dbReference type="InterPro" id="IPR046945">
    <property type="entry name" value="RHMD-like"/>
</dbReference>
<dbReference type="SUPFAM" id="SSF51604">
    <property type="entry name" value="Enolase C-terminal domain-like"/>
    <property type="match status" value="1"/>
</dbReference>
<evidence type="ECO:0000313" key="5">
    <source>
        <dbReference type="EMBL" id="BCU70032.1"/>
    </source>
</evidence>
<accession>A0A8D5U6A2</accession>
<dbReference type="Proteomes" id="UP000825123">
    <property type="component" value="Chromosome"/>
</dbReference>
<dbReference type="GO" id="GO:0009063">
    <property type="term" value="P:amino acid catabolic process"/>
    <property type="evidence" value="ECO:0007669"/>
    <property type="project" value="InterPro"/>
</dbReference>
<dbReference type="Pfam" id="PF13378">
    <property type="entry name" value="MR_MLE_C"/>
    <property type="match status" value="1"/>
</dbReference>
<dbReference type="PROSITE" id="PS00909">
    <property type="entry name" value="MR_MLE_2"/>
    <property type="match status" value="1"/>
</dbReference>
<dbReference type="InterPro" id="IPR029065">
    <property type="entry name" value="Enolase_C-like"/>
</dbReference>
<keyword evidence="2" id="KW-0479">Metal-binding</keyword>
<evidence type="ECO:0000313" key="6">
    <source>
        <dbReference type="Proteomes" id="UP000825123"/>
    </source>
</evidence>
<dbReference type="KEGG" id="csty:KN1_13290"/>
<evidence type="ECO:0000256" key="1">
    <source>
        <dbReference type="ARBA" id="ARBA00001946"/>
    </source>
</evidence>
<dbReference type="PANTHER" id="PTHR13794:SF58">
    <property type="entry name" value="MITOCHONDRIAL ENOLASE SUPERFAMILY MEMBER 1"/>
    <property type="match status" value="1"/>
</dbReference>
<dbReference type="PANTHER" id="PTHR13794">
    <property type="entry name" value="ENOLASE SUPERFAMILY, MANDELATE RACEMASE"/>
    <property type="match status" value="1"/>
</dbReference>
<name>A0A8D5U6A2_9CREN</name>
<comment type="cofactor">
    <cofactor evidence="1">
        <name>Mg(2+)</name>
        <dbReference type="ChEBI" id="CHEBI:18420"/>
    </cofactor>
</comment>
<dbReference type="Pfam" id="PF02746">
    <property type="entry name" value="MR_MLE_N"/>
    <property type="match status" value="1"/>
</dbReference>
<dbReference type="SMART" id="SM00922">
    <property type="entry name" value="MR_MLE"/>
    <property type="match status" value="1"/>
</dbReference>
<dbReference type="GeneID" id="66163058"/>
<dbReference type="InterPro" id="IPR029017">
    <property type="entry name" value="Enolase-like_N"/>
</dbReference>
<dbReference type="InterPro" id="IPR013341">
    <property type="entry name" value="Mandelate_racemase_N_dom"/>
</dbReference>
<dbReference type="SUPFAM" id="SSF54826">
    <property type="entry name" value="Enolase N-terminal domain-like"/>
    <property type="match status" value="1"/>
</dbReference>
<dbReference type="InterPro" id="IPR036849">
    <property type="entry name" value="Enolase-like_C_sf"/>
</dbReference>
<feature type="domain" description="Mandelate racemase/muconate lactonizing enzyme C-terminal" evidence="4">
    <location>
        <begin position="141"/>
        <end position="235"/>
    </location>
</feature>
<keyword evidence="6" id="KW-1185">Reference proteome</keyword>
<dbReference type="GO" id="GO:0000287">
    <property type="term" value="F:magnesium ion binding"/>
    <property type="evidence" value="ECO:0007669"/>
    <property type="project" value="TreeGrafter"/>
</dbReference>
<dbReference type="InterPro" id="IPR018110">
    <property type="entry name" value="Mandel_Rmase/mucon_lact_enz_CS"/>
</dbReference>
<dbReference type="AlphaFoldDB" id="A0A8D5U6A2"/>
<gene>
    <name evidence="5" type="ORF">KN1_13290</name>
</gene>
<dbReference type="RefSeq" id="WP_221290229.1">
    <property type="nucleotide sequence ID" value="NZ_AP024597.1"/>
</dbReference>
<dbReference type="CDD" id="cd03316">
    <property type="entry name" value="MR_like"/>
    <property type="match status" value="1"/>
</dbReference>
<dbReference type="SFLD" id="SFLDG00179">
    <property type="entry name" value="mandelate_racemase"/>
    <property type="match status" value="1"/>
</dbReference>
<organism evidence="5 6">
    <name type="scientific">Stygiolobus caldivivus</name>
    <dbReference type="NCBI Taxonomy" id="2824673"/>
    <lineage>
        <taxon>Archaea</taxon>
        <taxon>Thermoproteota</taxon>
        <taxon>Thermoprotei</taxon>
        <taxon>Sulfolobales</taxon>
        <taxon>Sulfolobaceae</taxon>
        <taxon>Stygiolobus</taxon>
    </lineage>
</organism>
<dbReference type="EMBL" id="AP024597">
    <property type="protein sequence ID" value="BCU70032.1"/>
    <property type="molecule type" value="Genomic_DNA"/>
</dbReference>